<dbReference type="AlphaFoldDB" id="A0A0G0VWR0"/>
<dbReference type="InterPro" id="IPR045584">
    <property type="entry name" value="Pilin-like"/>
</dbReference>
<proteinExistence type="predicted"/>
<sequence length="197" mass="21624">MKKLNKKNRTNAGMSYVELIVVLSIFSAMSSIVMFNYGGFQAKVDIKNLASDIALQIVQAQKSSLSGLLPTQAPTVSPWKPSYGTYFDLSNNKSFIYFADFNNLNGYEAGEALNTIDIQKNNYIFGIDRCTGVACVPSVPISPLSIIFKRTDSGAIFKDSSGTTLTNNFDYIQITIKSPQSMTAVIKLYPSGRVQIN</sequence>
<evidence type="ECO:0008006" key="4">
    <source>
        <dbReference type="Google" id="ProtNLM"/>
    </source>
</evidence>
<accession>A0A0G0VWR0</accession>
<reference evidence="2 3" key="1">
    <citation type="journal article" date="2015" name="Nature">
        <title>rRNA introns, odd ribosomes, and small enigmatic genomes across a large radiation of phyla.</title>
        <authorList>
            <person name="Brown C.T."/>
            <person name="Hug L.A."/>
            <person name="Thomas B.C."/>
            <person name="Sharon I."/>
            <person name="Castelle C.J."/>
            <person name="Singh A."/>
            <person name="Wilkins M.J."/>
            <person name="Williams K.H."/>
            <person name="Banfield J.F."/>
        </authorList>
    </citation>
    <scope>NUCLEOTIDE SEQUENCE [LARGE SCALE GENOMIC DNA]</scope>
</reference>
<keyword evidence="1" id="KW-1133">Transmembrane helix</keyword>
<dbReference type="SUPFAM" id="SSF54523">
    <property type="entry name" value="Pili subunits"/>
    <property type="match status" value="1"/>
</dbReference>
<keyword evidence="1" id="KW-0812">Transmembrane</keyword>
<organism evidence="2 3">
    <name type="scientific">Candidatus Nomurabacteria bacterium GW2011_GWA2_41_25</name>
    <dbReference type="NCBI Taxonomy" id="1618736"/>
    <lineage>
        <taxon>Bacteria</taxon>
        <taxon>Candidatus Nomuraibacteriota</taxon>
    </lineage>
</organism>
<evidence type="ECO:0000313" key="2">
    <source>
        <dbReference type="EMBL" id="KKS05204.1"/>
    </source>
</evidence>
<evidence type="ECO:0000313" key="3">
    <source>
        <dbReference type="Proteomes" id="UP000034236"/>
    </source>
</evidence>
<protein>
    <recommendedName>
        <fullName evidence="4">Prepilin-type N-terminal cleavage/methylation domain-containing protein</fullName>
    </recommendedName>
</protein>
<feature type="transmembrane region" description="Helical" evidence="1">
    <location>
        <begin position="12"/>
        <end position="37"/>
    </location>
</feature>
<keyword evidence="1" id="KW-0472">Membrane</keyword>
<evidence type="ECO:0000256" key="1">
    <source>
        <dbReference type="SAM" id="Phobius"/>
    </source>
</evidence>
<dbReference type="EMBL" id="LCBE01000001">
    <property type="protein sequence ID" value="KKS05204.1"/>
    <property type="molecule type" value="Genomic_DNA"/>
</dbReference>
<comment type="caution">
    <text evidence="2">The sequence shown here is derived from an EMBL/GenBank/DDBJ whole genome shotgun (WGS) entry which is preliminary data.</text>
</comment>
<gene>
    <name evidence="2" type="ORF">UU58_C0001G0064</name>
</gene>
<dbReference type="Proteomes" id="UP000034236">
    <property type="component" value="Unassembled WGS sequence"/>
</dbReference>
<name>A0A0G0VWR0_9BACT</name>